<dbReference type="EMBL" id="AB738958">
    <property type="protein sequence ID" value="BCO16650.1"/>
    <property type="molecule type" value="Genomic_DNA"/>
</dbReference>
<organism evidence="1">
    <name type="scientific">Elaphe quadrivirgata</name>
    <name type="common">Japanese four-lined ratsnake</name>
    <name type="synonym">Coluber quadrivirgatus</name>
    <dbReference type="NCBI Taxonomy" id="86195"/>
    <lineage>
        <taxon>Eukaryota</taxon>
        <taxon>Metazoa</taxon>
        <taxon>Chordata</taxon>
        <taxon>Craniata</taxon>
        <taxon>Vertebrata</taxon>
        <taxon>Euteleostomi</taxon>
        <taxon>Lepidosauria</taxon>
        <taxon>Squamata</taxon>
        <taxon>Bifurcata</taxon>
        <taxon>Unidentata</taxon>
        <taxon>Episquamata</taxon>
        <taxon>Toxicofera</taxon>
        <taxon>Serpentes</taxon>
        <taxon>Colubroidea</taxon>
        <taxon>Colubridae</taxon>
        <taxon>Colubrinae</taxon>
        <taxon>Elaphe</taxon>
    </lineage>
</organism>
<reference evidence="1" key="1">
    <citation type="submission" date="2012-07" db="EMBL/GenBank/DDBJ databases">
        <title>Complete mitochondrial genome sequence of Elaphe quadrivirgata.</title>
        <authorList>
            <person name="Sun Y."/>
            <person name="Kurisaki M."/>
            <person name="Kumazawa Y."/>
        </authorList>
    </citation>
    <scope>NUCLEOTIDE SEQUENCE</scope>
    <source>
        <strain evidence="1">Equa4</strain>
    </source>
</reference>
<gene>
    <name evidence="1" type="primary">atp8</name>
</gene>
<accession>A0A7R7J471</accession>
<name>A0A7R7J471_ELAQU</name>
<geneLocation type="mitochondrion" evidence="1"/>
<protein>
    <submittedName>
        <fullName evidence="1">ATP synthase F0 subunit 8</fullName>
    </submittedName>
</protein>
<evidence type="ECO:0000313" key="1">
    <source>
        <dbReference type="EMBL" id="BCO16650.1"/>
    </source>
</evidence>
<proteinExistence type="predicted"/>
<sequence length="52" mass="6496">MPQLDTIYILMTHLWTWMTLYLMMQKVKTFTMYNYTLMTRLTPKQMTTLQWL</sequence>
<keyword evidence="1" id="KW-0496">Mitochondrion</keyword>
<dbReference type="AlphaFoldDB" id="A0A7R7J471"/>